<sequence length="317" mass="34662">MKRRSRRWASASGPKRPVAGDCPQEPFIAVPAPMRPVRQQEESHMSKTSTSRIISVVLALAFIAGLFLLLYPTVSNLVRTSQMGSAINAYRENLDDVSLEEYQQLIDDARAYNERLVGGRANYVEGEPQDDEYSSLLNTDDSGMMGYITIDKIDVQLPIYHGTSDTVLSTGVGHLEGSSLPVGGEGTHAVLTGHRGLPSARLFTDLDQLEVGDTFVLNIMNETLTYEVDQVRIVDPDELDDIQVVPGEDLCTLVTCTPYGVNTQRLLVRGHRVPNAQELNVTPDATQVDPLIVASVLAAGMLAVAFVVVLVRTRKKN</sequence>
<comment type="caution">
    <text evidence="5">The sequence shown here is derived from an EMBL/GenBank/DDBJ whole genome shotgun (WGS) entry which is preliminary data.</text>
</comment>
<dbReference type="EMBL" id="NFHO01000011">
    <property type="protein sequence ID" value="OUN41762.1"/>
    <property type="molecule type" value="Genomic_DNA"/>
</dbReference>
<evidence type="ECO:0000256" key="3">
    <source>
        <dbReference type="SAM" id="MobiDB-lite"/>
    </source>
</evidence>
<keyword evidence="4" id="KW-1133">Transmembrane helix</keyword>
<evidence type="ECO:0000256" key="2">
    <source>
        <dbReference type="PIRSR" id="PIRSR605754-1"/>
    </source>
</evidence>
<dbReference type="NCBIfam" id="NF033745">
    <property type="entry name" value="class_C_sortase"/>
    <property type="match status" value="1"/>
</dbReference>
<dbReference type="Pfam" id="PF04203">
    <property type="entry name" value="Sortase"/>
    <property type="match status" value="1"/>
</dbReference>
<dbReference type="GO" id="GO:0016787">
    <property type="term" value="F:hydrolase activity"/>
    <property type="evidence" value="ECO:0007669"/>
    <property type="project" value="UniProtKB-KW"/>
</dbReference>
<dbReference type="CDD" id="cd05827">
    <property type="entry name" value="Sortase_C"/>
    <property type="match status" value="1"/>
</dbReference>
<evidence type="ECO:0000313" key="5">
    <source>
        <dbReference type="EMBL" id="OUN41762.1"/>
    </source>
</evidence>
<evidence type="ECO:0000256" key="1">
    <source>
        <dbReference type="ARBA" id="ARBA00022801"/>
    </source>
</evidence>
<keyword evidence="4" id="KW-0472">Membrane</keyword>
<dbReference type="InterPro" id="IPR023365">
    <property type="entry name" value="Sortase_dom-sf"/>
</dbReference>
<feature type="transmembrane region" description="Helical" evidence="4">
    <location>
        <begin position="53"/>
        <end position="71"/>
    </location>
</feature>
<dbReference type="SUPFAM" id="SSF63817">
    <property type="entry name" value="Sortase"/>
    <property type="match status" value="1"/>
</dbReference>
<accession>A0A1Y3TYY4</accession>
<keyword evidence="4" id="KW-0812">Transmembrane</keyword>
<organism evidence="5 6">
    <name type="scientific">Enorma massiliensis</name>
    <dbReference type="NCBI Taxonomy" id="1472761"/>
    <lineage>
        <taxon>Bacteria</taxon>
        <taxon>Bacillati</taxon>
        <taxon>Actinomycetota</taxon>
        <taxon>Coriobacteriia</taxon>
        <taxon>Coriobacteriales</taxon>
        <taxon>Coriobacteriaceae</taxon>
        <taxon>Enorma</taxon>
    </lineage>
</organism>
<gene>
    <name evidence="5" type="ORF">B5G21_08980</name>
</gene>
<name>A0A1Y3TYY4_9ACTN</name>
<dbReference type="InterPro" id="IPR042002">
    <property type="entry name" value="Sortase_C"/>
</dbReference>
<feature type="region of interest" description="Disordered" evidence="3">
    <location>
        <begin position="1"/>
        <end position="24"/>
    </location>
</feature>
<proteinExistence type="predicted"/>
<protein>
    <recommendedName>
        <fullName evidence="7">Class C sortase</fullName>
    </recommendedName>
</protein>
<feature type="active site" description="Acyl-thioester intermediate" evidence="2">
    <location>
        <position position="256"/>
    </location>
</feature>
<reference evidence="6" key="1">
    <citation type="submission" date="2017-04" db="EMBL/GenBank/DDBJ databases">
        <title>Function of individual gut microbiota members based on whole genome sequencing of pure cultures obtained from chicken caecum.</title>
        <authorList>
            <person name="Medvecky M."/>
            <person name="Cejkova D."/>
            <person name="Polansky O."/>
            <person name="Karasova D."/>
            <person name="Kubasova T."/>
            <person name="Cizek A."/>
            <person name="Rychlik I."/>
        </authorList>
    </citation>
    <scope>NUCLEOTIDE SEQUENCE [LARGE SCALE GENOMIC DNA]</scope>
    <source>
        <strain evidence="6">An70</strain>
    </source>
</reference>
<evidence type="ECO:0000313" key="6">
    <source>
        <dbReference type="Proteomes" id="UP000196560"/>
    </source>
</evidence>
<dbReference type="Proteomes" id="UP000196560">
    <property type="component" value="Unassembled WGS sequence"/>
</dbReference>
<evidence type="ECO:0000256" key="4">
    <source>
        <dbReference type="SAM" id="Phobius"/>
    </source>
</evidence>
<keyword evidence="6" id="KW-1185">Reference proteome</keyword>
<keyword evidence="1" id="KW-0378">Hydrolase</keyword>
<dbReference type="Gene3D" id="2.40.260.10">
    <property type="entry name" value="Sortase"/>
    <property type="match status" value="1"/>
</dbReference>
<feature type="active site" description="Proton donor/acceptor" evidence="2">
    <location>
        <position position="194"/>
    </location>
</feature>
<dbReference type="NCBIfam" id="TIGR01076">
    <property type="entry name" value="sortase_fam"/>
    <property type="match status" value="1"/>
</dbReference>
<feature type="transmembrane region" description="Helical" evidence="4">
    <location>
        <begin position="291"/>
        <end position="311"/>
    </location>
</feature>
<evidence type="ECO:0008006" key="7">
    <source>
        <dbReference type="Google" id="ProtNLM"/>
    </source>
</evidence>
<dbReference type="AlphaFoldDB" id="A0A1Y3TYY4"/>
<dbReference type="InterPro" id="IPR005754">
    <property type="entry name" value="Sortase"/>
</dbReference>